<dbReference type="KEGG" id="sri:SELR_pSRC400080"/>
<gene>
    <name evidence="1" type="ordered locus">SELR_pSRC400080</name>
</gene>
<accession>I0GV72</accession>
<dbReference type="PATRIC" id="fig|927704.6.peg.3421"/>
<name>I0GV72_SELRL</name>
<dbReference type="EMBL" id="AP012294">
    <property type="protein sequence ID" value="BAL84659.1"/>
    <property type="molecule type" value="Genomic_DNA"/>
</dbReference>
<evidence type="ECO:0000313" key="2">
    <source>
        <dbReference type="Proteomes" id="UP000007887"/>
    </source>
</evidence>
<dbReference type="AlphaFoldDB" id="I0GV72"/>
<protein>
    <submittedName>
        <fullName evidence="1">Uncharacterized protein</fullName>
    </submittedName>
</protein>
<keyword evidence="1" id="KW-0614">Plasmid</keyword>
<organism evidence="1 2">
    <name type="scientific">Selenomonas ruminantium subsp. lactilytica (strain NBRC 103574 / TAM6421)</name>
    <dbReference type="NCBI Taxonomy" id="927704"/>
    <lineage>
        <taxon>Bacteria</taxon>
        <taxon>Bacillati</taxon>
        <taxon>Bacillota</taxon>
        <taxon>Negativicutes</taxon>
        <taxon>Selenomonadales</taxon>
        <taxon>Selenomonadaceae</taxon>
        <taxon>Selenomonas</taxon>
    </lineage>
</organism>
<sequence>MYCFVSWNPETCELTNRFGTKEQMMALYRDFVKRWKKDTVMEYADECGWGQTYEEILNDSCFVIFSEDYGESQCQVFKVKRTDGWWPALKLTISRWRGSVIRRLISFLKKYE</sequence>
<proteinExistence type="predicted"/>
<reference evidence="1 2" key="1">
    <citation type="submission" date="2011-10" db="EMBL/GenBank/DDBJ databases">
        <title>Whole genome sequence of Selenomonas ruminantium subsp. lactilytica TAM6421.</title>
        <authorList>
            <person name="Oguchi A."/>
            <person name="Ankai A."/>
            <person name="Kaneko J."/>
            <person name="Yamada-Narita S."/>
            <person name="Fukui S."/>
            <person name="Takahashi M."/>
            <person name="Onodera T."/>
            <person name="Kojima S."/>
            <person name="Fushimi T."/>
            <person name="Abe N."/>
            <person name="Kamio Y."/>
            <person name="Yamazaki S."/>
            <person name="Fujita N."/>
        </authorList>
    </citation>
    <scope>NUCLEOTIDE SEQUENCE [LARGE SCALE GENOMIC DNA]</scope>
    <source>
        <strain evidence="2">NBRC 103574 / TAM6421</strain>
        <plasmid evidence="1 2">pSRC4</plasmid>
    </source>
</reference>
<dbReference type="RefSeq" id="WP_014425959.1">
    <property type="nucleotide sequence ID" value="NC_017069.1"/>
</dbReference>
<dbReference type="HOGENOM" id="CLU_2144101_0_0_9"/>
<geneLocation type="plasmid" evidence="1 2">
    <name>pSRC4</name>
</geneLocation>
<evidence type="ECO:0000313" key="1">
    <source>
        <dbReference type="EMBL" id="BAL84659.1"/>
    </source>
</evidence>
<dbReference type="Proteomes" id="UP000007887">
    <property type="component" value="Plasmid pSRC4"/>
</dbReference>